<dbReference type="EMBL" id="NMVI01000025">
    <property type="protein sequence ID" value="OYN85269.1"/>
    <property type="molecule type" value="Genomic_DNA"/>
</dbReference>
<dbReference type="AlphaFoldDB" id="A0A255E127"/>
<evidence type="ECO:0000256" key="2">
    <source>
        <dbReference type="ARBA" id="ARBA00022448"/>
    </source>
</evidence>
<dbReference type="GO" id="GO:0055052">
    <property type="term" value="C:ATP-binding cassette (ABC) transporter complex, substrate-binding subunit-containing"/>
    <property type="evidence" value="ECO:0007669"/>
    <property type="project" value="TreeGrafter"/>
</dbReference>
<dbReference type="InterPro" id="IPR006059">
    <property type="entry name" value="SBP"/>
</dbReference>
<accession>A0A255E127</accession>
<sequence>MLSPMSFTRRHVLGLSAGIAAAATLAACGSNTGRPNEGGGGGDGETPSLTQWYHEYGEDGVQDAVTRYAEEYPDATVEAVWQVGDYDKLVPAALLGQDAPDVFEFANGPSLDMIKAGQVVDLTDVVGDARSDFPESILAPMVYEDKVWGIPQTVDMQMLYYRKSAVEAAGLAAPTTLAELVEVSQAVAGNGGGFFAGNDGGLGVLGQVIIWAAGYPLLNDDLTDAGWNDPAFAEAVSAFRDFYNSSGYVKAASADWSSPAPFVNGECNLQWTGLWNLPQIVEAHGDDVGVIPFPAIGGQGETAVAIGAYSACVSANRPNVEAAKDFVRWLWIDQADKQVEFSTAFGAHIPARTSLAGEAEMLATGPGADAVEMVNQWGHGPDLFWSSPSSDAYSSALNNIVVRGADAASEIQTAASAVSAELKRLNG</sequence>
<evidence type="ECO:0000313" key="5">
    <source>
        <dbReference type="EMBL" id="OYN85269.1"/>
    </source>
</evidence>
<dbReference type="GO" id="GO:0015768">
    <property type="term" value="P:maltose transport"/>
    <property type="evidence" value="ECO:0007669"/>
    <property type="project" value="TreeGrafter"/>
</dbReference>
<dbReference type="PANTHER" id="PTHR30061">
    <property type="entry name" value="MALTOSE-BINDING PERIPLASMIC PROTEIN"/>
    <property type="match status" value="1"/>
</dbReference>
<proteinExistence type="inferred from homology"/>
<dbReference type="PANTHER" id="PTHR30061:SF50">
    <property type="entry name" value="MALTOSE_MALTODEXTRIN-BINDING PERIPLASMIC PROTEIN"/>
    <property type="match status" value="1"/>
</dbReference>
<dbReference type="GO" id="GO:1901982">
    <property type="term" value="F:maltose binding"/>
    <property type="evidence" value="ECO:0007669"/>
    <property type="project" value="TreeGrafter"/>
</dbReference>
<comment type="similarity">
    <text evidence="1">Belongs to the bacterial solute-binding protein 1 family.</text>
</comment>
<keyword evidence="2" id="KW-0813">Transport</keyword>
<dbReference type="Gene3D" id="3.40.190.10">
    <property type="entry name" value="Periplasmic binding protein-like II"/>
    <property type="match status" value="1"/>
</dbReference>
<evidence type="ECO:0000256" key="3">
    <source>
        <dbReference type="ARBA" id="ARBA00022729"/>
    </source>
</evidence>
<comment type="caution">
    <text evidence="5">The sequence shown here is derived from an EMBL/GenBank/DDBJ whole genome shotgun (WGS) entry which is preliminary data.</text>
</comment>
<feature type="signal peptide" evidence="4">
    <location>
        <begin position="1"/>
        <end position="26"/>
    </location>
</feature>
<reference evidence="5 6" key="1">
    <citation type="submission" date="2017-07" db="EMBL/GenBank/DDBJ databases">
        <title>Draft whole genome sequences of clinical Proprionibacteriaceae strains.</title>
        <authorList>
            <person name="Bernier A.-M."/>
            <person name="Bernard K."/>
            <person name="Domingo M.-C."/>
        </authorList>
    </citation>
    <scope>NUCLEOTIDE SEQUENCE [LARGE SCALE GENOMIC DNA]</scope>
    <source>
        <strain evidence="5 6">NML 160184</strain>
    </source>
</reference>
<protein>
    <submittedName>
        <fullName evidence="5">ABC transporter substrate-binding protein</fullName>
    </submittedName>
</protein>
<organism evidence="5 6">
    <name type="scientific">Parenemella sanctibonifatiensis</name>
    <dbReference type="NCBI Taxonomy" id="2016505"/>
    <lineage>
        <taxon>Bacteria</taxon>
        <taxon>Bacillati</taxon>
        <taxon>Actinomycetota</taxon>
        <taxon>Actinomycetes</taxon>
        <taxon>Propionibacteriales</taxon>
        <taxon>Propionibacteriaceae</taxon>
        <taxon>Parenemella</taxon>
    </lineage>
</organism>
<dbReference type="Pfam" id="PF01547">
    <property type="entry name" value="SBP_bac_1"/>
    <property type="match status" value="1"/>
</dbReference>
<name>A0A255E127_9ACTN</name>
<dbReference type="SUPFAM" id="SSF53850">
    <property type="entry name" value="Periplasmic binding protein-like II"/>
    <property type="match status" value="1"/>
</dbReference>
<dbReference type="GO" id="GO:0042956">
    <property type="term" value="P:maltodextrin transmembrane transport"/>
    <property type="evidence" value="ECO:0007669"/>
    <property type="project" value="TreeGrafter"/>
</dbReference>
<evidence type="ECO:0000313" key="6">
    <source>
        <dbReference type="Proteomes" id="UP000216533"/>
    </source>
</evidence>
<feature type="chain" id="PRO_5038840756" evidence="4">
    <location>
        <begin position="27"/>
        <end position="427"/>
    </location>
</feature>
<gene>
    <name evidence="5" type="ORF">CGZ92_10725</name>
</gene>
<evidence type="ECO:0000256" key="4">
    <source>
        <dbReference type="SAM" id="SignalP"/>
    </source>
</evidence>
<evidence type="ECO:0000256" key="1">
    <source>
        <dbReference type="ARBA" id="ARBA00008520"/>
    </source>
</evidence>
<dbReference type="Proteomes" id="UP000216533">
    <property type="component" value="Unassembled WGS sequence"/>
</dbReference>
<keyword evidence="3 4" id="KW-0732">Signal</keyword>